<evidence type="ECO:0000256" key="8">
    <source>
        <dbReference type="SAM" id="MobiDB-lite"/>
    </source>
</evidence>
<reference evidence="12" key="1">
    <citation type="submission" date="2013-03" db="EMBL/GenBank/DDBJ databases">
        <title>The Genome Sequence of Anopheles epiroticus epiroticus2.</title>
        <authorList>
            <consortium name="The Broad Institute Genomics Platform"/>
            <person name="Neafsey D.E."/>
            <person name="Howell P."/>
            <person name="Walker B."/>
            <person name="Young S.K."/>
            <person name="Zeng Q."/>
            <person name="Gargeya S."/>
            <person name="Fitzgerald M."/>
            <person name="Haas B."/>
            <person name="Abouelleil A."/>
            <person name="Allen A.W."/>
            <person name="Alvarado L."/>
            <person name="Arachchi H.M."/>
            <person name="Berlin A.M."/>
            <person name="Chapman S.B."/>
            <person name="Gainer-Dewar J."/>
            <person name="Goldberg J."/>
            <person name="Griggs A."/>
            <person name="Gujja S."/>
            <person name="Hansen M."/>
            <person name="Howarth C."/>
            <person name="Imamovic A."/>
            <person name="Ireland A."/>
            <person name="Larimer J."/>
            <person name="McCowan C."/>
            <person name="Murphy C."/>
            <person name="Pearson M."/>
            <person name="Poon T.W."/>
            <person name="Priest M."/>
            <person name="Roberts A."/>
            <person name="Saif S."/>
            <person name="Shea T."/>
            <person name="Sisk P."/>
            <person name="Sykes S."/>
            <person name="Wortman J."/>
            <person name="Nusbaum C."/>
            <person name="Birren B."/>
        </authorList>
    </citation>
    <scope>NUCLEOTIDE SEQUENCE [LARGE SCALE GENOMIC DNA]</scope>
    <source>
        <strain evidence="12">Epiroticus2</strain>
    </source>
</reference>
<dbReference type="SUPFAM" id="SSF53850">
    <property type="entry name" value="Periplasmic binding protein-like II"/>
    <property type="match status" value="1"/>
</dbReference>
<dbReference type="EnsemblMetazoa" id="AEPI005394-RA">
    <property type="protein sequence ID" value="AEPI005394-PA"/>
    <property type="gene ID" value="AEPI005394"/>
</dbReference>
<dbReference type="InterPro" id="IPR052192">
    <property type="entry name" value="Insect_Ionotropic_Sensory_Rcpt"/>
</dbReference>
<evidence type="ECO:0000256" key="1">
    <source>
        <dbReference type="ARBA" id="ARBA00004651"/>
    </source>
</evidence>
<dbReference type="PANTHER" id="PTHR42643">
    <property type="entry name" value="IONOTROPIC RECEPTOR 20A-RELATED"/>
    <property type="match status" value="1"/>
</dbReference>
<dbReference type="AlphaFoldDB" id="A0A182PEN9"/>
<dbReference type="GO" id="GO:0005886">
    <property type="term" value="C:plasma membrane"/>
    <property type="evidence" value="ECO:0007669"/>
    <property type="project" value="UniProtKB-SubCell"/>
</dbReference>
<feature type="transmembrane region" description="Helical" evidence="9">
    <location>
        <begin position="390"/>
        <end position="414"/>
    </location>
</feature>
<keyword evidence="3 9" id="KW-0812">Transmembrane</keyword>
<keyword evidence="12" id="KW-1185">Reference proteome</keyword>
<dbReference type="Pfam" id="PF24576">
    <property type="entry name" value="IR75A_N"/>
    <property type="match status" value="1"/>
</dbReference>
<reference evidence="11" key="2">
    <citation type="submission" date="2020-05" db="UniProtKB">
        <authorList>
            <consortium name="EnsemblMetazoa"/>
        </authorList>
    </citation>
    <scope>IDENTIFICATION</scope>
    <source>
        <strain evidence="11">Epiroticus2</strain>
    </source>
</reference>
<evidence type="ECO:0000256" key="2">
    <source>
        <dbReference type="ARBA" id="ARBA00022475"/>
    </source>
</evidence>
<feature type="transmembrane region" description="Helical" evidence="9">
    <location>
        <begin position="300"/>
        <end position="320"/>
    </location>
</feature>
<evidence type="ECO:0000256" key="6">
    <source>
        <dbReference type="ARBA" id="ARBA00023170"/>
    </source>
</evidence>
<keyword evidence="4 9" id="KW-1133">Transmembrane helix</keyword>
<dbReference type="Gene3D" id="1.10.287.70">
    <property type="match status" value="1"/>
</dbReference>
<dbReference type="Proteomes" id="UP000075885">
    <property type="component" value="Unassembled WGS sequence"/>
</dbReference>
<dbReference type="STRING" id="199890.A0A182PEN9"/>
<dbReference type="PANTHER" id="PTHR42643:SF42">
    <property type="entry name" value="IONOTROPIC GLUTAMATE RECEPTOR L-GLUTAMATE AND GLYCINE-BINDING DOMAIN-CONTAINING PROTEIN"/>
    <property type="match status" value="1"/>
</dbReference>
<dbReference type="VEuPathDB" id="VectorBase:AEPI005394"/>
<keyword evidence="7" id="KW-0325">Glycoprotein</keyword>
<evidence type="ECO:0000256" key="7">
    <source>
        <dbReference type="ARBA" id="ARBA00023180"/>
    </source>
</evidence>
<feature type="region of interest" description="Disordered" evidence="8">
    <location>
        <begin position="43"/>
        <end position="62"/>
    </location>
</feature>
<evidence type="ECO:0000256" key="4">
    <source>
        <dbReference type="ARBA" id="ARBA00022989"/>
    </source>
</evidence>
<dbReference type="GO" id="GO:0015276">
    <property type="term" value="F:ligand-gated monoatomic ion channel activity"/>
    <property type="evidence" value="ECO:0007669"/>
    <property type="project" value="InterPro"/>
</dbReference>
<evidence type="ECO:0000259" key="10">
    <source>
        <dbReference type="Pfam" id="PF24576"/>
    </source>
</evidence>
<sequence>ASKYELFNASFHWLIIDKNYHAEGSVRFTSFSNTISNRTVTGSTMAAPPMQSFNNGTDPDGGTMDSDWTASSVDDTFELLATMNVSINAEITVASPTDSFYRGFTLYDLWNPGFISGGKLKIEPLGSYSAAEGLLIARRATTVVRRRNMDGLRLKIMTVVTQKPHQPFELYLTTPQNTHLDSVHRYNYGLMSMLKDFYNFTFINRRTKSWGYLRNGKFDGMIGALSRREVDLGGSPMYFRQERHRVVSYTTRTFIERPCFIFRHPPRNEAVKNPFLLPFEIIVWYLMVGCGSILVAVFSLLATVILLLLLLLLLLLVMVVDPRHTIAITRPWQQTYRRRIDDPVRETETTAPNAIIKRKSSAKCFFLVLFSFHLTGLSEIPHLSSGRCTSFFILLFGYLMYQYYSASIVGTLLMEQPKSIKTLRNLIDSRLTLGIEDIPYSRDYFVRTTDADSLELHRTRIEYYEPRTGRNESHFLAAAEGLQLVREGGYAFHVAISAAYRIIRLTFSEREICELSEIDMFPVWSQWMVSIVQKNSPYRDVITYGLRRLNEAGLMQRQRHVWQEPKPKCVRQIAPTDLIVGFDAVASAFVLLCGGICLSVCVLFVEILYHRIERHRQGCCRRGPGLNRF</sequence>
<proteinExistence type="predicted"/>
<comment type="subcellular location">
    <subcellularLocation>
        <location evidence="1">Cell membrane</location>
        <topology evidence="1">Multi-pass membrane protein</topology>
    </subcellularLocation>
</comment>
<keyword evidence="6" id="KW-0675">Receptor</keyword>
<organism evidence="11 12">
    <name type="scientific">Anopheles epiroticus</name>
    <dbReference type="NCBI Taxonomy" id="199890"/>
    <lineage>
        <taxon>Eukaryota</taxon>
        <taxon>Metazoa</taxon>
        <taxon>Ecdysozoa</taxon>
        <taxon>Arthropoda</taxon>
        <taxon>Hexapoda</taxon>
        <taxon>Insecta</taxon>
        <taxon>Pterygota</taxon>
        <taxon>Neoptera</taxon>
        <taxon>Endopterygota</taxon>
        <taxon>Diptera</taxon>
        <taxon>Nematocera</taxon>
        <taxon>Culicoidea</taxon>
        <taxon>Culicidae</taxon>
        <taxon>Anophelinae</taxon>
        <taxon>Anopheles</taxon>
    </lineage>
</organism>
<dbReference type="Gene3D" id="3.40.190.10">
    <property type="entry name" value="Periplasmic binding protein-like II"/>
    <property type="match status" value="1"/>
</dbReference>
<evidence type="ECO:0000256" key="3">
    <source>
        <dbReference type="ARBA" id="ARBA00022692"/>
    </source>
</evidence>
<evidence type="ECO:0000256" key="5">
    <source>
        <dbReference type="ARBA" id="ARBA00023136"/>
    </source>
</evidence>
<feature type="transmembrane region" description="Helical" evidence="9">
    <location>
        <begin position="275"/>
        <end position="294"/>
    </location>
</feature>
<feature type="transmembrane region" description="Helical" evidence="9">
    <location>
        <begin position="578"/>
        <end position="605"/>
    </location>
</feature>
<dbReference type="InterPro" id="IPR057074">
    <property type="entry name" value="IR75A_N"/>
</dbReference>
<accession>A0A182PEN9</accession>
<protein>
    <recommendedName>
        <fullName evidence="10">Ionotropic receptor 75a N-terminal domain-containing protein</fullName>
    </recommendedName>
</protein>
<evidence type="ECO:0000256" key="9">
    <source>
        <dbReference type="SAM" id="Phobius"/>
    </source>
</evidence>
<dbReference type="FunFam" id="3.40.190.10:FF:000188">
    <property type="entry name" value="Ionotropic receptor 64a"/>
    <property type="match status" value="1"/>
</dbReference>
<evidence type="ECO:0000313" key="12">
    <source>
        <dbReference type="Proteomes" id="UP000075885"/>
    </source>
</evidence>
<name>A0A182PEN9_9DIPT</name>
<keyword evidence="2" id="KW-1003">Cell membrane</keyword>
<evidence type="ECO:0000313" key="11">
    <source>
        <dbReference type="EnsemblMetazoa" id="AEPI005394-PA"/>
    </source>
</evidence>
<feature type="domain" description="Ionotropic receptor 75a N-terminal" evidence="10">
    <location>
        <begin position="78"/>
        <end position="159"/>
    </location>
</feature>
<keyword evidence="5 9" id="KW-0472">Membrane</keyword>